<feature type="region of interest" description="Disordered" evidence="1">
    <location>
        <begin position="440"/>
        <end position="540"/>
    </location>
</feature>
<dbReference type="InterPro" id="IPR036869">
    <property type="entry name" value="J_dom_sf"/>
</dbReference>
<feature type="region of interest" description="Disordered" evidence="1">
    <location>
        <begin position="763"/>
        <end position="804"/>
    </location>
</feature>
<feature type="compositionally biased region" description="Polar residues" evidence="1">
    <location>
        <begin position="740"/>
        <end position="749"/>
    </location>
</feature>
<dbReference type="SUPFAM" id="SSF46565">
    <property type="entry name" value="Chaperone J-domain"/>
    <property type="match status" value="1"/>
</dbReference>
<feature type="compositionally biased region" description="Basic and acidic residues" evidence="1">
    <location>
        <begin position="66"/>
        <end position="79"/>
    </location>
</feature>
<feature type="compositionally biased region" description="Low complexity" evidence="1">
    <location>
        <begin position="461"/>
        <end position="474"/>
    </location>
</feature>
<proteinExistence type="predicted"/>
<dbReference type="InterPro" id="IPR001849">
    <property type="entry name" value="PH_domain"/>
</dbReference>
<feature type="region of interest" description="Disordered" evidence="1">
    <location>
        <begin position="606"/>
        <end position="750"/>
    </location>
</feature>
<feature type="compositionally biased region" description="Basic and acidic residues" evidence="1">
    <location>
        <begin position="256"/>
        <end position="265"/>
    </location>
</feature>
<feature type="compositionally biased region" description="Polar residues" evidence="1">
    <location>
        <begin position="771"/>
        <end position="804"/>
    </location>
</feature>
<feature type="compositionally biased region" description="Basic and acidic residues" evidence="1">
    <location>
        <begin position="606"/>
        <end position="709"/>
    </location>
</feature>
<feature type="compositionally biased region" description="Low complexity" evidence="1">
    <location>
        <begin position="724"/>
        <end position="739"/>
    </location>
</feature>
<gene>
    <name evidence="3" type="ORF">ACOF00016_LOCUS18943</name>
</gene>
<feature type="compositionally biased region" description="Low complexity" evidence="1">
    <location>
        <begin position="1"/>
        <end position="13"/>
    </location>
</feature>
<feature type="region of interest" description="Disordered" evidence="1">
    <location>
        <begin position="66"/>
        <end position="89"/>
    </location>
</feature>
<reference evidence="3" key="1">
    <citation type="submission" date="2021-01" db="EMBL/GenBank/DDBJ databases">
        <authorList>
            <person name="Corre E."/>
            <person name="Pelletier E."/>
            <person name="Niang G."/>
            <person name="Scheremetjew M."/>
            <person name="Finn R."/>
            <person name="Kale V."/>
            <person name="Holt S."/>
            <person name="Cochrane G."/>
            <person name="Meng A."/>
            <person name="Brown T."/>
            <person name="Cohen L."/>
        </authorList>
    </citation>
    <scope>NUCLEOTIDE SEQUENCE</scope>
    <source>
        <strain evidence="3">CCMP127</strain>
    </source>
</reference>
<organism evidence="3">
    <name type="scientific">Amphora coffeiformis</name>
    <dbReference type="NCBI Taxonomy" id="265554"/>
    <lineage>
        <taxon>Eukaryota</taxon>
        <taxon>Sar</taxon>
        <taxon>Stramenopiles</taxon>
        <taxon>Ochrophyta</taxon>
        <taxon>Bacillariophyta</taxon>
        <taxon>Bacillariophyceae</taxon>
        <taxon>Bacillariophycidae</taxon>
        <taxon>Thalassiophysales</taxon>
        <taxon>Catenulaceae</taxon>
        <taxon>Amphora</taxon>
    </lineage>
</organism>
<feature type="region of interest" description="Disordered" evidence="1">
    <location>
        <begin position="322"/>
        <end position="345"/>
    </location>
</feature>
<protein>
    <recommendedName>
        <fullName evidence="2">PH domain-containing protein</fullName>
    </recommendedName>
</protein>
<dbReference type="SUPFAM" id="SSF50729">
    <property type="entry name" value="PH domain-like"/>
    <property type="match status" value="1"/>
</dbReference>
<feature type="compositionally biased region" description="Low complexity" evidence="1">
    <location>
        <begin position="504"/>
        <end position="523"/>
    </location>
</feature>
<feature type="region of interest" description="Disordered" evidence="1">
    <location>
        <begin position="1"/>
        <end position="31"/>
    </location>
</feature>
<accession>A0A7S3LGM9</accession>
<name>A0A7S3LGM9_9STRA</name>
<evidence type="ECO:0000256" key="1">
    <source>
        <dbReference type="SAM" id="MobiDB-lite"/>
    </source>
</evidence>
<dbReference type="AlphaFoldDB" id="A0A7S3LGM9"/>
<feature type="compositionally biased region" description="Low complexity" evidence="1">
    <location>
        <begin position="242"/>
        <end position="253"/>
    </location>
</feature>
<evidence type="ECO:0000313" key="3">
    <source>
        <dbReference type="EMBL" id="CAE0422365.1"/>
    </source>
</evidence>
<evidence type="ECO:0000259" key="2">
    <source>
        <dbReference type="PROSITE" id="PS50003"/>
    </source>
</evidence>
<sequence>MACMSRSISSSSIDNNKVAGSRRSKNENRRERLAQKLDACAAMVRRAERGPLLEATIQDLLEYCHEPAPEPVPEPEKKTTQPPKASDNNKKKWCQEHFCMGCACEKQQNSSSFSLAKPAFQQPHNYSSGVLAAGWIQQQHRVQGNLVWRRVLATIVEGQSHGEETTLFIYQEQPSSRECRATHHIPVRFFQNVAMLDVLEHKFALHISHLEEVLVFCCPEDGEAAQNWVATLVSVMEIAQEDSSSLPLDSDPPNDAFRDEQKVEHPPPTTQRSTITTALPKDGKRIPISELRAVAHGAGIQTAGMERQDLEQVVADLYATRQQPNAPRAGTNATIHPPENDNSSTPLVDFSDTTATVAETSFAPSPSAAAAAAAAPPPDHPSFGHAPTTAAAAQTIPFSHMKIKDLRAIAHGVGISTIGMERQELEKAVAEAYGIPSHTYSTAGANGQAPPHNSAEHEPTTTRQPPAAPATTPAGSGVPFVSPTNASPAPPRPNVPNSRRNEHQTTATQQPAGTTTESSATNAAPPPTNPQQPHQAASNWSKPRISIKELRAVAHGVGISTIGMERQELEAAVAKAYCQLQEDARGKKTRHTPQTHGNVLFDTKQHNAHPEPVKTATEEERKRHQKEKAETAFKDFAAELGKEREEEERHKAAAEEMERKRKEEVMQSHIGEHEERKQDEERLQNEQDAQKRAQAAERIHKEDEKKKAAEQAAGNQKIPHHKQYSQQQYPQQQWGQPQSAGHSQPPNFAQSNNQWYQQQYNPWQSQPTQFPPNFSGHSQAQVPPQPFSAQQPSHPPAANQTEDAIQSREKLIKQGVLVQWALQPPMFRSLRPVAVLLSTIHLVFPPKFGITEHTHFRKWKVLQMSDLCDTNGQPVDAKLEKARRRLSLVLHEDKYPADFSNEHQVLCKLLWAVINDAFDVATN</sequence>
<feature type="domain" description="PH" evidence="2">
    <location>
        <begin position="129"/>
        <end position="237"/>
    </location>
</feature>
<dbReference type="EMBL" id="HBIM01025456">
    <property type="protein sequence ID" value="CAE0422365.1"/>
    <property type="molecule type" value="Transcribed_RNA"/>
</dbReference>
<feature type="region of interest" description="Disordered" evidence="1">
    <location>
        <begin position="242"/>
        <end position="280"/>
    </location>
</feature>
<dbReference type="PROSITE" id="PS50003">
    <property type="entry name" value="PH_DOMAIN"/>
    <property type="match status" value="1"/>
</dbReference>